<evidence type="ECO:0000256" key="3">
    <source>
        <dbReference type="ARBA" id="ARBA00023163"/>
    </source>
</evidence>
<feature type="region of interest" description="Disordered" evidence="4">
    <location>
        <begin position="1"/>
        <end position="23"/>
    </location>
</feature>
<gene>
    <name evidence="6" type="ORF">FNA46_24460</name>
</gene>
<protein>
    <submittedName>
        <fullName evidence="6">FadR family transcriptional regulator</fullName>
    </submittedName>
</protein>
<dbReference type="EMBL" id="VJMG01000094">
    <property type="protein sequence ID" value="TRL31517.1"/>
    <property type="molecule type" value="Genomic_DNA"/>
</dbReference>
<dbReference type="SMART" id="SM00345">
    <property type="entry name" value="HTH_GNTR"/>
    <property type="match status" value="1"/>
</dbReference>
<dbReference type="SUPFAM" id="SSF46785">
    <property type="entry name" value="Winged helix' DNA-binding domain"/>
    <property type="match status" value="1"/>
</dbReference>
<evidence type="ECO:0000313" key="7">
    <source>
        <dbReference type="Proteomes" id="UP000316801"/>
    </source>
</evidence>
<dbReference type="InterPro" id="IPR036388">
    <property type="entry name" value="WH-like_DNA-bd_sf"/>
</dbReference>
<dbReference type="Proteomes" id="UP000316801">
    <property type="component" value="Unassembled WGS sequence"/>
</dbReference>
<evidence type="ECO:0000313" key="6">
    <source>
        <dbReference type="EMBL" id="TRL31517.1"/>
    </source>
</evidence>
<dbReference type="Pfam" id="PF00392">
    <property type="entry name" value="GntR"/>
    <property type="match status" value="1"/>
</dbReference>
<dbReference type="GO" id="GO:0003677">
    <property type="term" value="F:DNA binding"/>
    <property type="evidence" value="ECO:0007669"/>
    <property type="project" value="UniProtKB-KW"/>
</dbReference>
<feature type="compositionally biased region" description="Basic and acidic residues" evidence="4">
    <location>
        <begin position="1"/>
        <end position="17"/>
    </location>
</feature>
<dbReference type="PANTHER" id="PTHR43537">
    <property type="entry name" value="TRANSCRIPTIONAL REGULATOR, GNTR FAMILY"/>
    <property type="match status" value="1"/>
</dbReference>
<dbReference type="InterPro" id="IPR000524">
    <property type="entry name" value="Tscrpt_reg_HTH_GntR"/>
</dbReference>
<dbReference type="Pfam" id="PF07729">
    <property type="entry name" value="FCD"/>
    <property type="match status" value="1"/>
</dbReference>
<sequence length="250" mass="27971">MLVEERAVGRDGDEGRDRGRRPRVSKNVTAALALDICDDRYSPGTLLPRENDLCDLYGVSRTVIRESLKILDSKGMVKSRSRVGTVVCDKEDWNILDAQVLDWIGPRIYDFDLVGCILEARRTIEPVAAELAATRATTQDVADLEKAWVAMRELEGNNERFTEADVAFHTILLRASHNQVFRQLSGIIHAALKYSLSTSNKAVERHDEALDIHRELVEALRMRNGAAARDCSTRMLDLAARDLAVALKQT</sequence>
<evidence type="ECO:0000259" key="5">
    <source>
        <dbReference type="PROSITE" id="PS50949"/>
    </source>
</evidence>
<dbReference type="Gene3D" id="1.20.120.530">
    <property type="entry name" value="GntR ligand-binding domain-like"/>
    <property type="match status" value="1"/>
</dbReference>
<comment type="caution">
    <text evidence="6">The sequence shown here is derived from an EMBL/GenBank/DDBJ whole genome shotgun (WGS) entry which is preliminary data.</text>
</comment>
<dbReference type="Gene3D" id="1.10.10.10">
    <property type="entry name" value="Winged helix-like DNA-binding domain superfamily/Winged helix DNA-binding domain"/>
    <property type="match status" value="1"/>
</dbReference>
<dbReference type="InterPro" id="IPR008920">
    <property type="entry name" value="TF_FadR/GntR_C"/>
</dbReference>
<evidence type="ECO:0000256" key="1">
    <source>
        <dbReference type="ARBA" id="ARBA00023015"/>
    </source>
</evidence>
<evidence type="ECO:0000256" key="4">
    <source>
        <dbReference type="SAM" id="MobiDB-lite"/>
    </source>
</evidence>
<dbReference type="InterPro" id="IPR011711">
    <property type="entry name" value="GntR_C"/>
</dbReference>
<keyword evidence="3" id="KW-0804">Transcription</keyword>
<accession>A0A549SPL3</accession>
<keyword evidence="2" id="KW-0238">DNA-binding</keyword>
<evidence type="ECO:0000256" key="2">
    <source>
        <dbReference type="ARBA" id="ARBA00023125"/>
    </source>
</evidence>
<dbReference type="CDD" id="cd07377">
    <property type="entry name" value="WHTH_GntR"/>
    <property type="match status" value="1"/>
</dbReference>
<dbReference type="SUPFAM" id="SSF48008">
    <property type="entry name" value="GntR ligand-binding domain-like"/>
    <property type="match status" value="1"/>
</dbReference>
<organism evidence="6 7">
    <name type="scientific">Rhizobium straminoryzae</name>
    <dbReference type="NCBI Taxonomy" id="1387186"/>
    <lineage>
        <taxon>Bacteria</taxon>
        <taxon>Pseudomonadati</taxon>
        <taxon>Pseudomonadota</taxon>
        <taxon>Alphaproteobacteria</taxon>
        <taxon>Hyphomicrobiales</taxon>
        <taxon>Rhizobiaceae</taxon>
        <taxon>Rhizobium/Agrobacterium group</taxon>
        <taxon>Rhizobium</taxon>
    </lineage>
</organism>
<keyword evidence="1" id="KW-0805">Transcription regulation</keyword>
<reference evidence="6 7" key="1">
    <citation type="submission" date="2019-07" db="EMBL/GenBank/DDBJ databases">
        <title>Ln-dependent methylotrophs.</title>
        <authorList>
            <person name="Tani A."/>
        </authorList>
    </citation>
    <scope>NUCLEOTIDE SEQUENCE [LARGE SCALE GENOMIC DNA]</scope>
    <source>
        <strain evidence="6 7">SM12</strain>
    </source>
</reference>
<dbReference type="PRINTS" id="PR00035">
    <property type="entry name" value="HTHGNTR"/>
</dbReference>
<proteinExistence type="predicted"/>
<dbReference type="RefSeq" id="WP_143127856.1">
    <property type="nucleotide sequence ID" value="NZ_VJMG01000094.1"/>
</dbReference>
<feature type="domain" description="HTH gntR-type" evidence="5">
    <location>
        <begin position="22"/>
        <end position="90"/>
    </location>
</feature>
<dbReference type="InterPro" id="IPR036390">
    <property type="entry name" value="WH_DNA-bd_sf"/>
</dbReference>
<keyword evidence="7" id="KW-1185">Reference proteome</keyword>
<dbReference type="GO" id="GO:0003700">
    <property type="term" value="F:DNA-binding transcription factor activity"/>
    <property type="evidence" value="ECO:0007669"/>
    <property type="project" value="InterPro"/>
</dbReference>
<dbReference type="PANTHER" id="PTHR43537:SF44">
    <property type="entry name" value="GNTR FAMILY REGULATORY PROTEIN"/>
    <property type="match status" value="1"/>
</dbReference>
<dbReference type="AlphaFoldDB" id="A0A549SPL3"/>
<dbReference type="PROSITE" id="PS50949">
    <property type="entry name" value="HTH_GNTR"/>
    <property type="match status" value="1"/>
</dbReference>
<name>A0A549SPL3_9HYPH</name>
<dbReference type="SMART" id="SM00895">
    <property type="entry name" value="FCD"/>
    <property type="match status" value="1"/>
</dbReference>